<proteinExistence type="predicted"/>
<comment type="caution">
    <text evidence="2">The sequence shown here is derived from an EMBL/GenBank/DDBJ whole genome shotgun (WGS) entry which is preliminary data.</text>
</comment>
<evidence type="ECO:0000259" key="1">
    <source>
        <dbReference type="Pfam" id="PF13175"/>
    </source>
</evidence>
<evidence type="ECO:0000313" key="2">
    <source>
        <dbReference type="EMBL" id="TCM59186.1"/>
    </source>
</evidence>
<dbReference type="EMBL" id="SLVJ01000047">
    <property type="protein sequence ID" value="TCM59186.1"/>
    <property type="molecule type" value="Genomic_DNA"/>
</dbReference>
<dbReference type="AlphaFoldDB" id="A0A4R1X8T9"/>
<dbReference type="Proteomes" id="UP000294963">
    <property type="component" value="Unassembled WGS sequence"/>
</dbReference>
<dbReference type="OrthoDB" id="9784297at2"/>
<feature type="domain" description="Endonuclease GajA/Old nuclease/RecF-like AAA" evidence="1">
    <location>
        <begin position="41"/>
        <end position="396"/>
    </location>
</feature>
<organism evidence="2 3">
    <name type="scientific">Acinetobacter calcoaceticus</name>
    <dbReference type="NCBI Taxonomy" id="471"/>
    <lineage>
        <taxon>Bacteria</taxon>
        <taxon>Pseudomonadati</taxon>
        <taxon>Pseudomonadota</taxon>
        <taxon>Gammaproteobacteria</taxon>
        <taxon>Moraxellales</taxon>
        <taxon>Moraxellaceae</taxon>
        <taxon>Acinetobacter</taxon>
        <taxon>Acinetobacter calcoaceticus/baumannii complex</taxon>
    </lineage>
</organism>
<reference evidence="2 3" key="1">
    <citation type="submission" date="2019-03" db="EMBL/GenBank/DDBJ databases">
        <title>Genomic analyses of the natural microbiome of Caenorhabditis elegans.</title>
        <authorList>
            <person name="Samuel B."/>
        </authorList>
    </citation>
    <scope>NUCLEOTIDE SEQUENCE [LARGE SCALE GENOMIC DNA]</scope>
    <source>
        <strain evidence="2 3">JUb89</strain>
    </source>
</reference>
<dbReference type="InterPro" id="IPR051396">
    <property type="entry name" value="Bact_Antivir_Def_Nuclease"/>
</dbReference>
<gene>
    <name evidence="2" type="ORF">EC844_1477</name>
</gene>
<evidence type="ECO:0000313" key="3">
    <source>
        <dbReference type="Proteomes" id="UP000294963"/>
    </source>
</evidence>
<dbReference type="SUPFAM" id="SSF52540">
    <property type="entry name" value="P-loop containing nucleoside triphosphate hydrolases"/>
    <property type="match status" value="1"/>
</dbReference>
<accession>A0A4R1X8T9</accession>
<dbReference type="InterPro" id="IPR041685">
    <property type="entry name" value="AAA_GajA/Old/RecF-like"/>
</dbReference>
<sequence length="412" mass="48395">MIALLSHNRHYCFIYLWHLLNQMKIQELESVEFYNLVAPQKHTYIDLKKQINIITGFNGSGKSTCLSALHHMISMYSENARNYPRKDWASILKTKNHFYSLYNYTCHRPEEINHDEIKIILSDLSKDFGKRFDNAQDSIDPTSKLRTFVKNREVFNLNYLITSLDDSNDKHSDDYDFIKSILFMNETLSSSEKGDFEADFDNLDSFSQEVNIDKSLYSLLIEFSVQSRVEKRINQVYEELLKKISNKDFSSIKEALIENSEIEELIKLEKIKKEITSSKNNLKDKPINSFMSILNSFFKETNREFFINKDGFLNLRCNYPNDKHLIIEWHSLSMGEKNLLTLLLLVFLNRQKEVLFLLDEPDLSMHISWQKRFIKTIAQLSPKSKFIISTHSPAMIDNSLNIQFMNLNSIRG</sequence>
<dbReference type="PANTHER" id="PTHR43581">
    <property type="entry name" value="ATP/GTP PHOSPHATASE"/>
    <property type="match status" value="1"/>
</dbReference>
<dbReference type="InterPro" id="IPR027417">
    <property type="entry name" value="P-loop_NTPase"/>
</dbReference>
<protein>
    <submittedName>
        <fullName evidence="2">AAA ATPase-like protein</fullName>
    </submittedName>
</protein>
<dbReference type="Pfam" id="PF13175">
    <property type="entry name" value="AAA_15"/>
    <property type="match status" value="1"/>
</dbReference>
<dbReference type="Gene3D" id="3.40.50.300">
    <property type="entry name" value="P-loop containing nucleotide triphosphate hydrolases"/>
    <property type="match status" value="1"/>
</dbReference>
<keyword evidence="3" id="KW-1185">Reference proteome</keyword>
<dbReference type="PANTHER" id="PTHR43581:SF4">
    <property type="entry name" value="ATP_GTP PHOSPHATASE"/>
    <property type="match status" value="1"/>
</dbReference>
<name>A0A4R1X8T9_ACICA</name>